<keyword evidence="2" id="KW-0732">Signal</keyword>
<organism evidence="3 4">
    <name type="scientific">Hymenobacter glacialis</name>
    <dbReference type="NCBI Taxonomy" id="1908236"/>
    <lineage>
        <taxon>Bacteria</taxon>
        <taxon>Pseudomonadati</taxon>
        <taxon>Bacteroidota</taxon>
        <taxon>Cytophagia</taxon>
        <taxon>Cytophagales</taxon>
        <taxon>Hymenobacteraceae</taxon>
        <taxon>Hymenobacter</taxon>
    </lineage>
</organism>
<dbReference type="OrthoDB" id="885659at2"/>
<dbReference type="AlphaFoldDB" id="A0A1G1ST03"/>
<feature type="chain" id="PRO_5009578370" evidence="2">
    <location>
        <begin position="25"/>
        <end position="119"/>
    </location>
</feature>
<proteinExistence type="predicted"/>
<name>A0A1G1ST03_9BACT</name>
<dbReference type="Proteomes" id="UP000177791">
    <property type="component" value="Unassembled WGS sequence"/>
</dbReference>
<feature type="compositionally biased region" description="Basic and acidic residues" evidence="1">
    <location>
        <begin position="41"/>
        <end position="57"/>
    </location>
</feature>
<dbReference type="RefSeq" id="WP_070735975.1">
    <property type="nucleotide sequence ID" value="NZ_MDZC01000112.1"/>
</dbReference>
<accession>A0A1G1ST03</accession>
<sequence length="119" mass="13024">MASRSNWWSVLLLAVLLCSQVAQAQIEPQKPAQLKAANRQALRDAHRTKSPYKDSHLAVKPARLKRGQSASPQAKGLSKGKPEVDFEPRKVGLAKPAGFLGLRRKATHQPRPTASGKKK</sequence>
<feature type="signal peptide" evidence="2">
    <location>
        <begin position="1"/>
        <end position="24"/>
    </location>
</feature>
<comment type="caution">
    <text evidence="3">The sequence shown here is derived from an EMBL/GenBank/DDBJ whole genome shotgun (WGS) entry which is preliminary data.</text>
</comment>
<dbReference type="EMBL" id="MDZC01000112">
    <property type="protein sequence ID" value="OGX81751.1"/>
    <property type="molecule type" value="Genomic_DNA"/>
</dbReference>
<protein>
    <submittedName>
        <fullName evidence="3">Uncharacterized protein</fullName>
    </submittedName>
</protein>
<feature type="compositionally biased region" description="Basic and acidic residues" evidence="1">
    <location>
        <begin position="80"/>
        <end position="90"/>
    </location>
</feature>
<keyword evidence="4" id="KW-1185">Reference proteome</keyword>
<evidence type="ECO:0000313" key="3">
    <source>
        <dbReference type="EMBL" id="OGX81751.1"/>
    </source>
</evidence>
<evidence type="ECO:0000313" key="4">
    <source>
        <dbReference type="Proteomes" id="UP000177791"/>
    </source>
</evidence>
<dbReference type="STRING" id="1908236.BEN48_05845"/>
<evidence type="ECO:0000256" key="1">
    <source>
        <dbReference type="SAM" id="MobiDB-lite"/>
    </source>
</evidence>
<reference evidence="3 4" key="1">
    <citation type="submission" date="2016-08" db="EMBL/GenBank/DDBJ databases">
        <title>Hymenobacter coccineus sp. nov., Hymenobacter lapidarius sp. nov. and Hymenobacter glacialis sp. nov., isolated from Antarctic soil.</title>
        <authorList>
            <person name="Sedlacek I."/>
            <person name="Kralova S."/>
            <person name="Kyrova K."/>
            <person name="Maslanova I."/>
            <person name="Stankova E."/>
            <person name="Vrbovska V."/>
            <person name="Nemec M."/>
            <person name="Bartak M."/>
            <person name="Svec P."/>
            <person name="Busse H.-J."/>
            <person name="Pantucek R."/>
        </authorList>
    </citation>
    <scope>NUCLEOTIDE SEQUENCE [LARGE SCALE GENOMIC DNA]</scope>
    <source>
        <strain evidence="3 4">CCM 8648</strain>
    </source>
</reference>
<feature type="region of interest" description="Disordered" evidence="1">
    <location>
        <begin position="28"/>
        <end position="119"/>
    </location>
</feature>
<evidence type="ECO:0000256" key="2">
    <source>
        <dbReference type="SAM" id="SignalP"/>
    </source>
</evidence>
<gene>
    <name evidence="3" type="ORF">BEN48_05845</name>
</gene>